<dbReference type="EMBL" id="BX284604">
    <property type="protein sequence ID" value="CCD61156.1"/>
    <property type="molecule type" value="Genomic_DNA"/>
</dbReference>
<evidence type="ECO:0000313" key="3">
    <source>
        <dbReference type="EMBL" id="CCD61156.1"/>
    </source>
</evidence>
<dbReference type="WormBase" id="C24D10.4">
    <property type="protein sequence ID" value="CE16876"/>
    <property type="gene ID" value="WBGene00016055"/>
</dbReference>
<dbReference type="RefSeq" id="NP_500729.1">
    <property type="nucleotide sequence ID" value="NM_068328.3"/>
</dbReference>
<dbReference type="STRING" id="6239.C24D10.4.1"/>
<dbReference type="OrthoDB" id="5829342at2759"/>
<dbReference type="PIR" id="T32500">
    <property type="entry name" value="T32500"/>
</dbReference>
<dbReference type="FunCoup" id="O44134">
    <property type="interactions" value="1623"/>
</dbReference>
<dbReference type="PaxDb" id="6239-C24D10.4"/>
<keyword evidence="2" id="KW-0812">Transmembrane</keyword>
<dbReference type="GeneID" id="177288"/>
<keyword evidence="2" id="KW-0472">Membrane</keyword>
<dbReference type="AGR" id="WB:WBGene00016055"/>
<dbReference type="KEGG" id="cel:CELE_C24D10.4"/>
<gene>
    <name evidence="3 5" type="ORF">C24D10.4</name>
    <name evidence="3" type="ORF">CELE_C24D10.4</name>
</gene>
<dbReference type="InParanoid" id="O44134"/>
<dbReference type="UCSC" id="C24D10.4">
    <property type="organism name" value="c. elegans"/>
</dbReference>
<keyword evidence="6" id="KW-1267">Proteomics identification</keyword>
<evidence type="ECO:0007829" key="6">
    <source>
        <dbReference type="PeptideAtlas" id="O44134"/>
    </source>
</evidence>
<accession>O44134</accession>
<dbReference type="eggNOG" id="ENOG502TCU7">
    <property type="taxonomic scope" value="Eukaryota"/>
</dbReference>
<keyword evidence="4" id="KW-1185">Reference proteome</keyword>
<proteinExistence type="evidence at protein level"/>
<feature type="transmembrane region" description="Helical" evidence="2">
    <location>
        <begin position="148"/>
        <end position="168"/>
    </location>
</feature>
<keyword evidence="2" id="KW-1133">Transmembrane helix</keyword>
<evidence type="ECO:0000256" key="1">
    <source>
        <dbReference type="SAM" id="MobiDB-lite"/>
    </source>
</evidence>
<feature type="region of interest" description="Disordered" evidence="1">
    <location>
        <begin position="1"/>
        <end position="77"/>
    </location>
</feature>
<dbReference type="HOGENOM" id="CLU_1190786_0_0_1"/>
<evidence type="ECO:0000313" key="4">
    <source>
        <dbReference type="Proteomes" id="UP000001940"/>
    </source>
</evidence>
<evidence type="ECO:0000313" key="5">
    <source>
        <dbReference type="WormBase" id="C24D10.4"/>
    </source>
</evidence>
<reference evidence="3 4" key="1">
    <citation type="journal article" date="1998" name="Science">
        <title>Genome sequence of the nematode C. elegans: a platform for investigating biology.</title>
        <authorList>
            <consortium name="The C. elegans sequencing consortium"/>
            <person name="Sulson J.E."/>
            <person name="Waterston R."/>
        </authorList>
    </citation>
    <scope>NUCLEOTIDE SEQUENCE [LARGE SCALE GENOMIC DNA]</scope>
    <source>
        <strain evidence="3 4">Bristol N2</strain>
    </source>
</reference>
<evidence type="ECO:0000256" key="2">
    <source>
        <dbReference type="SAM" id="Phobius"/>
    </source>
</evidence>
<dbReference type="Proteomes" id="UP000001940">
    <property type="component" value="Chromosome IV"/>
</dbReference>
<dbReference type="SMR" id="O44134"/>
<dbReference type="AlphaFoldDB" id="O44134"/>
<dbReference type="OMA" id="FMIVEFV"/>
<sequence>MSDQEETAPVAPPPLTAEERRQRRLAKILGNSEGRINRILNNGGDENGKRHAPAIEGGEGYNILPTPSSSDSVTVPQNSEFPGFPSEFPAGFPADIAQFAQFSDGMGNLNTNRGPPPPPVKGINVPLVAIILGLLSRAIMLLTGPINIGILWAIFYVTLVSRFSAVGLNNQTRNELAAVFQAMGNNNQFEKIMNAGFKIIEFIQTTVSFAASFLLAHMILELYDFSADYQIVF</sequence>
<protein>
    <submittedName>
        <fullName evidence="3">ER to Golgi transport-related protein</fullName>
    </submittedName>
</protein>
<dbReference type="CTD" id="177288"/>
<dbReference type="Bgee" id="WBGene00016055">
    <property type="expression patterns" value="Expressed in germ line (C elegans) and 4 other cell types or tissues"/>
</dbReference>
<name>O44134_CAEEL</name>
<dbReference type="PeptideAtlas" id="O44134"/>
<feature type="transmembrane region" description="Helical" evidence="2">
    <location>
        <begin position="199"/>
        <end position="220"/>
    </location>
</feature>
<organism evidence="3 4">
    <name type="scientific">Caenorhabditis elegans</name>
    <dbReference type="NCBI Taxonomy" id="6239"/>
    <lineage>
        <taxon>Eukaryota</taxon>
        <taxon>Metazoa</taxon>
        <taxon>Ecdysozoa</taxon>
        <taxon>Nematoda</taxon>
        <taxon>Chromadorea</taxon>
        <taxon>Rhabditida</taxon>
        <taxon>Rhabditina</taxon>
        <taxon>Rhabditomorpha</taxon>
        <taxon>Rhabditoidea</taxon>
        <taxon>Rhabditidae</taxon>
        <taxon>Peloderinae</taxon>
        <taxon>Caenorhabditis</taxon>
    </lineage>
</organism>
<feature type="compositionally biased region" description="Low complexity" evidence="1">
    <location>
        <begin position="65"/>
        <end position="76"/>
    </location>
</feature>